<accession>A0A9W8MRE7</accession>
<keyword evidence="9 11" id="KW-0067">ATP-binding</keyword>
<evidence type="ECO:0000256" key="4">
    <source>
        <dbReference type="ARBA" id="ARBA00012119"/>
    </source>
</evidence>
<dbReference type="EMBL" id="JANKHO010002390">
    <property type="protein sequence ID" value="KAJ3492752.1"/>
    <property type="molecule type" value="Genomic_DNA"/>
</dbReference>
<dbReference type="GO" id="GO:0006166">
    <property type="term" value="P:purine ribonucleoside salvage"/>
    <property type="evidence" value="ECO:0007669"/>
    <property type="project" value="UniProtKB-KW"/>
</dbReference>
<dbReference type="AlphaFoldDB" id="A0A9W8MRE7"/>
<dbReference type="GO" id="GO:0005634">
    <property type="term" value="C:nucleus"/>
    <property type="evidence" value="ECO:0007669"/>
    <property type="project" value="TreeGrafter"/>
</dbReference>
<dbReference type="GO" id="GO:0005829">
    <property type="term" value="C:cytosol"/>
    <property type="evidence" value="ECO:0007669"/>
    <property type="project" value="TreeGrafter"/>
</dbReference>
<keyword evidence="7 11" id="KW-0547">Nucleotide-binding</keyword>
<feature type="active site" description="Proton acceptor" evidence="10">
    <location>
        <position position="74"/>
    </location>
</feature>
<proteinExistence type="inferred from homology"/>
<reference evidence="13" key="1">
    <citation type="submission" date="2022-07" db="EMBL/GenBank/DDBJ databases">
        <title>Genome Sequence of Agrocybe chaxingu.</title>
        <authorList>
            <person name="Buettner E."/>
        </authorList>
    </citation>
    <scope>NUCLEOTIDE SEQUENCE</scope>
    <source>
        <strain evidence="13">MP-N11</strain>
    </source>
</reference>
<keyword evidence="8 11" id="KW-0418">Kinase</keyword>
<dbReference type="InterPro" id="IPR001805">
    <property type="entry name" value="Adenokinase"/>
</dbReference>
<dbReference type="Proteomes" id="UP001148786">
    <property type="component" value="Unassembled WGS sequence"/>
</dbReference>
<comment type="caution">
    <text evidence="13">The sequence shown here is derived from an EMBL/GenBank/DDBJ whole genome shotgun (WGS) entry which is preliminary data.</text>
</comment>
<dbReference type="PROSITE" id="PS00584">
    <property type="entry name" value="PFKB_KINASES_2"/>
    <property type="match status" value="1"/>
</dbReference>
<dbReference type="SUPFAM" id="SSF53613">
    <property type="entry name" value="Ribokinase-like"/>
    <property type="match status" value="1"/>
</dbReference>
<sequence length="120" mass="12484">MSATGYPDVKDLAGIARSIVLLPKSNASRGRVVIFTQGAQNTVLVTADKPDEPKIFPVDALTDEQIVDTNGAGDAFAGGFIGALVAGKDLDGAVLAGHKLARACVQQVGPQYPWPKLNIL</sequence>
<evidence type="ECO:0000256" key="6">
    <source>
        <dbReference type="ARBA" id="ARBA00022726"/>
    </source>
</evidence>
<keyword evidence="14" id="KW-1185">Reference proteome</keyword>
<organism evidence="13 14">
    <name type="scientific">Agrocybe chaxingu</name>
    <dbReference type="NCBI Taxonomy" id="84603"/>
    <lineage>
        <taxon>Eukaryota</taxon>
        <taxon>Fungi</taxon>
        <taxon>Dikarya</taxon>
        <taxon>Basidiomycota</taxon>
        <taxon>Agaricomycotina</taxon>
        <taxon>Agaricomycetes</taxon>
        <taxon>Agaricomycetidae</taxon>
        <taxon>Agaricales</taxon>
        <taxon>Agaricineae</taxon>
        <taxon>Strophariaceae</taxon>
        <taxon>Agrocybe</taxon>
    </lineage>
</organism>
<comment type="function">
    <text evidence="11">ATP dependent phosphorylation of adenosine and other related nucleoside analogs to monophosphate derivatives.</text>
</comment>
<evidence type="ECO:0000313" key="14">
    <source>
        <dbReference type="Proteomes" id="UP001148786"/>
    </source>
</evidence>
<dbReference type="Pfam" id="PF00294">
    <property type="entry name" value="PfkB"/>
    <property type="match status" value="1"/>
</dbReference>
<dbReference type="InterPro" id="IPR002173">
    <property type="entry name" value="Carboh/pur_kinase_PfkB_CS"/>
</dbReference>
<keyword evidence="6 11" id="KW-0660">Purine salvage</keyword>
<evidence type="ECO:0000256" key="7">
    <source>
        <dbReference type="ARBA" id="ARBA00022741"/>
    </source>
</evidence>
<dbReference type="GO" id="GO:0044209">
    <property type="term" value="P:AMP salvage"/>
    <property type="evidence" value="ECO:0007669"/>
    <property type="project" value="UniProtKB-UniRule"/>
</dbReference>
<keyword evidence="5 11" id="KW-0808">Transferase</keyword>
<evidence type="ECO:0000256" key="5">
    <source>
        <dbReference type="ARBA" id="ARBA00022679"/>
    </source>
</evidence>
<protein>
    <recommendedName>
        <fullName evidence="4 11">Adenosine kinase</fullName>
        <shortName evidence="11">AK</shortName>
        <ecNumber evidence="4 11">2.7.1.20</ecNumber>
    </recommendedName>
    <alternativeName>
        <fullName evidence="11">Adenosine 5'-phosphotransferase</fullName>
    </alternativeName>
</protein>
<comment type="cofactor">
    <cofactor evidence="1 11">
        <name>Mg(2+)</name>
        <dbReference type="ChEBI" id="CHEBI:18420"/>
    </cofactor>
</comment>
<dbReference type="GO" id="GO:0005524">
    <property type="term" value="F:ATP binding"/>
    <property type="evidence" value="ECO:0007669"/>
    <property type="project" value="UniProtKB-UniRule"/>
</dbReference>
<dbReference type="GO" id="GO:0006144">
    <property type="term" value="P:purine nucleobase metabolic process"/>
    <property type="evidence" value="ECO:0007669"/>
    <property type="project" value="TreeGrafter"/>
</dbReference>
<evidence type="ECO:0000259" key="12">
    <source>
        <dbReference type="Pfam" id="PF00294"/>
    </source>
</evidence>
<evidence type="ECO:0000256" key="10">
    <source>
        <dbReference type="PIRSR" id="PIRSR601805-1"/>
    </source>
</evidence>
<comment type="catalytic activity">
    <reaction evidence="11">
        <text>adenosine + ATP = AMP + ADP + H(+)</text>
        <dbReference type="Rhea" id="RHEA:20824"/>
        <dbReference type="ChEBI" id="CHEBI:15378"/>
        <dbReference type="ChEBI" id="CHEBI:16335"/>
        <dbReference type="ChEBI" id="CHEBI:30616"/>
        <dbReference type="ChEBI" id="CHEBI:456215"/>
        <dbReference type="ChEBI" id="CHEBI:456216"/>
        <dbReference type="EC" id="2.7.1.20"/>
    </reaction>
</comment>
<dbReference type="GO" id="GO:0004001">
    <property type="term" value="F:adenosine kinase activity"/>
    <property type="evidence" value="ECO:0007669"/>
    <property type="project" value="UniProtKB-UniRule"/>
</dbReference>
<dbReference type="OrthoDB" id="432447at2759"/>
<evidence type="ECO:0000256" key="3">
    <source>
        <dbReference type="ARBA" id="ARBA00010688"/>
    </source>
</evidence>
<evidence type="ECO:0000256" key="1">
    <source>
        <dbReference type="ARBA" id="ARBA00001946"/>
    </source>
</evidence>
<dbReference type="InterPro" id="IPR029056">
    <property type="entry name" value="Ribokinase-like"/>
</dbReference>
<evidence type="ECO:0000256" key="11">
    <source>
        <dbReference type="RuleBase" id="RU368116"/>
    </source>
</evidence>
<comment type="pathway">
    <text evidence="2 11">Purine metabolism; AMP biosynthesis via salvage pathway; AMP from adenosine: step 1/1.</text>
</comment>
<evidence type="ECO:0000313" key="13">
    <source>
        <dbReference type="EMBL" id="KAJ3492752.1"/>
    </source>
</evidence>
<name>A0A9W8MRE7_9AGAR</name>
<keyword evidence="11" id="KW-0460">Magnesium</keyword>
<dbReference type="PANTHER" id="PTHR45769:SF3">
    <property type="entry name" value="ADENOSINE KINASE"/>
    <property type="match status" value="1"/>
</dbReference>
<dbReference type="EC" id="2.7.1.20" evidence="4 11"/>
<evidence type="ECO:0000256" key="9">
    <source>
        <dbReference type="ARBA" id="ARBA00022840"/>
    </source>
</evidence>
<dbReference type="Gene3D" id="3.40.1190.20">
    <property type="match status" value="1"/>
</dbReference>
<evidence type="ECO:0000256" key="2">
    <source>
        <dbReference type="ARBA" id="ARBA00004801"/>
    </source>
</evidence>
<dbReference type="PANTHER" id="PTHR45769">
    <property type="entry name" value="ADENOSINE KINASE"/>
    <property type="match status" value="1"/>
</dbReference>
<dbReference type="InterPro" id="IPR011611">
    <property type="entry name" value="PfkB_dom"/>
</dbReference>
<feature type="domain" description="Carbohydrate kinase PfkB" evidence="12">
    <location>
        <begin position="15"/>
        <end position="116"/>
    </location>
</feature>
<evidence type="ECO:0000256" key="8">
    <source>
        <dbReference type="ARBA" id="ARBA00022777"/>
    </source>
</evidence>
<comment type="similarity">
    <text evidence="3 11">Belongs to the carbohydrate kinase PfkB family.</text>
</comment>
<gene>
    <name evidence="13" type="ORF">NLJ89_g11170</name>
</gene>